<feature type="region of interest" description="Disordered" evidence="1">
    <location>
        <begin position="1"/>
        <end position="91"/>
    </location>
</feature>
<name>A0A316Z637_9BASI</name>
<organism evidence="2 3">
    <name type="scientific">Tilletiopsis washingtonensis</name>
    <dbReference type="NCBI Taxonomy" id="58919"/>
    <lineage>
        <taxon>Eukaryota</taxon>
        <taxon>Fungi</taxon>
        <taxon>Dikarya</taxon>
        <taxon>Basidiomycota</taxon>
        <taxon>Ustilaginomycotina</taxon>
        <taxon>Exobasidiomycetes</taxon>
        <taxon>Entylomatales</taxon>
        <taxon>Entylomatales incertae sedis</taxon>
        <taxon>Tilletiopsis</taxon>
    </lineage>
</organism>
<accession>A0A316Z637</accession>
<dbReference type="RefSeq" id="XP_025596701.1">
    <property type="nucleotide sequence ID" value="XM_025742969.1"/>
</dbReference>
<sequence length="278" mass="30298">MSDRAGSAAPLEDTKRRAVSSLQRKRHGSAASSHAAPVKRPRSGGPDAAEAASEEVDELKEEEEEQGGAGGGEEGAPASDEEQSEEAPKADQDAELLLNAKDDREIVRWLGQYMAAGGAPIAVPHHRLEVLAEQLDAARHPYGARSQQAGTRWLAAKLQRISRSFYKSAEKHFARRLLEKPVDDWPTASRRRLLDDVTTIRPWWRLYHDHFARVKHGRYYIEPEPTAASSTAASSAVAETASSDSKHVKRKEQAAREATPEAVDDAVDVKPASLSAAS</sequence>
<feature type="compositionally biased region" description="Low complexity" evidence="1">
    <location>
        <begin position="229"/>
        <end position="243"/>
    </location>
</feature>
<gene>
    <name evidence="2" type="ORF">FA09DRAFT_331310</name>
</gene>
<dbReference type="Proteomes" id="UP000245946">
    <property type="component" value="Unassembled WGS sequence"/>
</dbReference>
<keyword evidence="3" id="KW-1185">Reference proteome</keyword>
<dbReference type="AlphaFoldDB" id="A0A316Z637"/>
<evidence type="ECO:0000256" key="1">
    <source>
        <dbReference type="SAM" id="MobiDB-lite"/>
    </source>
</evidence>
<dbReference type="EMBL" id="KZ819299">
    <property type="protein sequence ID" value="PWN96422.1"/>
    <property type="molecule type" value="Genomic_DNA"/>
</dbReference>
<feature type="region of interest" description="Disordered" evidence="1">
    <location>
        <begin position="229"/>
        <end position="278"/>
    </location>
</feature>
<evidence type="ECO:0000313" key="2">
    <source>
        <dbReference type="EMBL" id="PWN96422.1"/>
    </source>
</evidence>
<dbReference type="GeneID" id="37270513"/>
<proteinExistence type="predicted"/>
<feature type="compositionally biased region" description="Acidic residues" evidence="1">
    <location>
        <begin position="52"/>
        <end position="66"/>
    </location>
</feature>
<evidence type="ECO:0000313" key="3">
    <source>
        <dbReference type="Proteomes" id="UP000245946"/>
    </source>
</evidence>
<protein>
    <submittedName>
        <fullName evidence="2">Uncharacterized protein</fullName>
    </submittedName>
</protein>
<reference evidence="2 3" key="1">
    <citation type="journal article" date="2018" name="Mol. Biol. Evol.">
        <title>Broad Genomic Sampling Reveals a Smut Pathogenic Ancestry of the Fungal Clade Ustilaginomycotina.</title>
        <authorList>
            <person name="Kijpornyongpan T."/>
            <person name="Mondo S.J."/>
            <person name="Barry K."/>
            <person name="Sandor L."/>
            <person name="Lee J."/>
            <person name="Lipzen A."/>
            <person name="Pangilinan J."/>
            <person name="LaButti K."/>
            <person name="Hainaut M."/>
            <person name="Henrissat B."/>
            <person name="Grigoriev I.V."/>
            <person name="Spatafora J.W."/>
            <person name="Aime M.C."/>
        </authorList>
    </citation>
    <scope>NUCLEOTIDE SEQUENCE [LARGE SCALE GENOMIC DNA]</scope>
    <source>
        <strain evidence="2 3">MCA 4186</strain>
    </source>
</reference>